<reference evidence="4" key="1">
    <citation type="journal article" date="2012" name="PLoS Pathog.">
        <title>Comparative genomics of the apicomplexan parasites Toxoplasma gondii and Neospora caninum: Coccidia differing in host range and transmission strategy.</title>
        <authorList>
            <person name="Reid A.J."/>
            <person name="Vermont S.J."/>
            <person name="Cotton J.A."/>
            <person name="Harris D."/>
            <person name="Hill-Cawthorne G.A."/>
            <person name="Konen-Waisman S."/>
            <person name="Latham S.M."/>
            <person name="Mourier T."/>
            <person name="Norton R."/>
            <person name="Quail M.A."/>
            <person name="Sanders M."/>
            <person name="Shanmugam D."/>
            <person name="Sohal A."/>
            <person name="Wasmuth J.D."/>
            <person name="Brunk B."/>
            <person name="Grigg M.E."/>
            <person name="Howard J.C."/>
            <person name="Parkinson J."/>
            <person name="Roos D.S."/>
            <person name="Trees A.J."/>
            <person name="Berriman M."/>
            <person name="Pain A."/>
            <person name="Wastling J.M."/>
        </authorList>
    </citation>
    <scope>NUCLEOTIDE SEQUENCE [LARGE SCALE GENOMIC DNA]</scope>
    <source>
        <strain evidence="4">Liverpool</strain>
    </source>
</reference>
<feature type="compositionally biased region" description="Basic and acidic residues" evidence="2">
    <location>
        <begin position="809"/>
        <end position="822"/>
    </location>
</feature>
<evidence type="ECO:0000256" key="2">
    <source>
        <dbReference type="SAM" id="MobiDB-lite"/>
    </source>
</evidence>
<accession>F0V9L0</accession>
<dbReference type="eggNOG" id="ENOG502QZMV">
    <property type="taxonomic scope" value="Eukaryota"/>
</dbReference>
<feature type="compositionally biased region" description="Pro residues" evidence="2">
    <location>
        <begin position="347"/>
        <end position="358"/>
    </location>
</feature>
<dbReference type="OrthoDB" id="330299at2759"/>
<proteinExistence type="predicted"/>
<keyword evidence="1" id="KW-0175">Coiled coil</keyword>
<keyword evidence="4" id="KW-1185">Reference proteome</keyword>
<feature type="region of interest" description="Disordered" evidence="2">
    <location>
        <begin position="739"/>
        <end position="760"/>
    </location>
</feature>
<evidence type="ECO:0000313" key="4">
    <source>
        <dbReference type="Proteomes" id="UP000007494"/>
    </source>
</evidence>
<organism evidence="3 4">
    <name type="scientific">Neospora caninum (strain Liverpool)</name>
    <dbReference type="NCBI Taxonomy" id="572307"/>
    <lineage>
        <taxon>Eukaryota</taxon>
        <taxon>Sar</taxon>
        <taxon>Alveolata</taxon>
        <taxon>Apicomplexa</taxon>
        <taxon>Conoidasida</taxon>
        <taxon>Coccidia</taxon>
        <taxon>Eucoccidiorida</taxon>
        <taxon>Eimeriorina</taxon>
        <taxon>Sarcocystidae</taxon>
        <taxon>Neospora</taxon>
    </lineage>
</organism>
<name>F0V9L0_NEOCL</name>
<dbReference type="Proteomes" id="UP000007494">
    <property type="component" value="Chromosome III"/>
</dbReference>
<dbReference type="GeneID" id="13441462"/>
<feature type="region of interest" description="Disordered" evidence="2">
    <location>
        <begin position="381"/>
        <end position="457"/>
    </location>
</feature>
<protein>
    <submittedName>
        <fullName evidence="3">Uncharacterized protein</fullName>
    </submittedName>
</protein>
<feature type="compositionally biased region" description="Polar residues" evidence="2">
    <location>
        <begin position="740"/>
        <end position="760"/>
    </location>
</feature>
<feature type="coiled-coil region" evidence="1">
    <location>
        <begin position="465"/>
        <end position="492"/>
    </location>
</feature>
<dbReference type="AlphaFoldDB" id="F0V9L0"/>
<sequence length="849" mass="94114">MRWIEKPCNLVNYELKCSKRLVELPGKCTKEWMVQQPYPCALTSTVEECTVQDIQVSDQCTKSVVKPVSFDCVKETLETYCEGQLEFITLPQTAVRPPPKDQESWKKNKLPLKVLRKLVEVNQGEQDSGPLEDSFGSVGGHSLCHRKAQRHVPYTCSRPRMKQKCNVIKQTRKHRYFACQTKVPVTTCSPVEKTDATTCYRAARKAMEYSCVKPTEVEECVPVPAYIAGKCFEQEEYKEAYECTETQVRQKCEDLEKEVASRCDKLRNKQPSQHSPWLTQLLGYHLQLLNYRTDPASLRYPLTLQKIGLVTDHVMMNDSRLPPSHVVELNDIGNQHRKYYNTDPSRVLPPVPPSPLPPVAFHSLAPSEDHHAHDVVLIEHQRDRSEARSPVSDDGSPAPLAPLAPGSPVPSLLFDVPSPSLAQPSGENNDNGSKYSQSGHNRNSQGLSGDGAAAPHSDFQPEKLRELLESLLSELRIEEKNLTRTMNNTDADNGPVDDLAQELELIRDDIGVVEDGLSRLERKDLSNTEMQSLWQFLLGDNASSMEGVSPDSDASEADDVYGTKKDAEPTLDSATIEPNPHYMNSAHDHMPMNATQPVFPEDRVGSVALAAAAAALHKAMEISFASPNTSGHHQLQLKKMSPHVAASPREALMAAILQGAFEIKARILRSMQAIQQLLETADMPTDREKEAEDLLEGLKRDMEKMHQIVDRVKAGELSLSDLQYIAIQLEAIRQEVKTSDVAQAESSSQYPSNLRPTSERANFPSAGMLRSQLEQGNLDGQLDPGSVTDLPFAGKGIPSSQGTGAVAFESDRAEPSSEKENRNFLTPPARTNVYITINIDESGSVTSGR</sequence>
<dbReference type="RefSeq" id="XP_003880469.1">
    <property type="nucleotide sequence ID" value="XM_003880420.1"/>
</dbReference>
<dbReference type="VEuPathDB" id="ToxoDB:NCLIV_009050"/>
<dbReference type="EMBL" id="FR823383">
    <property type="protein sequence ID" value="CBZ50436.1"/>
    <property type="molecule type" value="Genomic_DNA"/>
</dbReference>
<feature type="region of interest" description="Disordered" evidence="2">
    <location>
        <begin position="796"/>
        <end position="827"/>
    </location>
</feature>
<feature type="compositionally biased region" description="Polar residues" evidence="2">
    <location>
        <begin position="420"/>
        <end position="447"/>
    </location>
</feature>
<evidence type="ECO:0000256" key="1">
    <source>
        <dbReference type="SAM" id="Coils"/>
    </source>
</evidence>
<gene>
    <name evidence="3" type="ORF">NCLIV_009050</name>
</gene>
<dbReference type="InParanoid" id="F0V9L0"/>
<evidence type="ECO:0000313" key="3">
    <source>
        <dbReference type="EMBL" id="CBZ50436.1"/>
    </source>
</evidence>
<feature type="compositionally biased region" description="Pro residues" evidence="2">
    <location>
        <begin position="399"/>
        <end position="408"/>
    </location>
</feature>
<feature type="region of interest" description="Disordered" evidence="2">
    <location>
        <begin position="337"/>
        <end position="364"/>
    </location>
</feature>